<dbReference type="STRING" id="6313.A0A158P979"/>
<proteinExistence type="predicted"/>
<evidence type="ECO:0000313" key="3">
    <source>
        <dbReference type="Proteomes" id="UP000035642"/>
    </source>
</evidence>
<feature type="domain" description="EF-hand" evidence="2">
    <location>
        <begin position="43"/>
        <end position="78"/>
    </location>
</feature>
<accession>A0A158P979</accession>
<dbReference type="GO" id="GO:0005509">
    <property type="term" value="F:calcium ion binding"/>
    <property type="evidence" value="ECO:0007669"/>
    <property type="project" value="InterPro"/>
</dbReference>
<dbReference type="InterPro" id="IPR018247">
    <property type="entry name" value="EF_Hand_1_Ca_BS"/>
</dbReference>
<keyword evidence="1" id="KW-0106">Calcium</keyword>
<sequence>MELAYVDAKKEEFNSLDKDGDGIITQKEYEEHYHGVTNRSEARRTEYFAKVFQDFDEDFDMSLSQDELEKLLAKRFLVKPRENFPKLFYVLDNDRSGGLDLNAHRASCHSEVDKFVPHLFGLESLS</sequence>
<dbReference type="Proteomes" id="UP000035642">
    <property type="component" value="Unassembled WGS sequence"/>
</dbReference>
<dbReference type="WBParaSite" id="ACAC_0000794201-mRNA-1">
    <property type="protein sequence ID" value="ACAC_0000794201-mRNA-1"/>
    <property type="gene ID" value="ACAC_0000794201"/>
</dbReference>
<dbReference type="Gene3D" id="1.10.238.10">
    <property type="entry name" value="EF-hand"/>
    <property type="match status" value="1"/>
</dbReference>
<evidence type="ECO:0000259" key="2">
    <source>
        <dbReference type="PROSITE" id="PS50222"/>
    </source>
</evidence>
<dbReference type="PROSITE" id="PS00018">
    <property type="entry name" value="EF_HAND_1"/>
    <property type="match status" value="1"/>
</dbReference>
<reference evidence="4" key="2">
    <citation type="submission" date="2016-04" db="UniProtKB">
        <authorList>
            <consortium name="WormBaseParasite"/>
        </authorList>
    </citation>
    <scope>IDENTIFICATION</scope>
</reference>
<reference evidence="3" key="1">
    <citation type="submission" date="2012-09" db="EMBL/GenBank/DDBJ databases">
        <authorList>
            <person name="Martin A.A."/>
        </authorList>
    </citation>
    <scope>NUCLEOTIDE SEQUENCE</scope>
</reference>
<evidence type="ECO:0000256" key="1">
    <source>
        <dbReference type="ARBA" id="ARBA00022837"/>
    </source>
</evidence>
<keyword evidence="3" id="KW-1185">Reference proteome</keyword>
<evidence type="ECO:0000313" key="4">
    <source>
        <dbReference type="WBParaSite" id="ACAC_0000794201-mRNA-1"/>
    </source>
</evidence>
<protein>
    <submittedName>
        <fullName evidence="4">EF-hand domain-containing protein</fullName>
    </submittedName>
</protein>
<name>A0A158P979_ANGCA</name>
<dbReference type="InterPro" id="IPR002048">
    <property type="entry name" value="EF_hand_dom"/>
</dbReference>
<feature type="domain" description="EF-hand" evidence="2">
    <location>
        <begin position="4"/>
        <end position="39"/>
    </location>
</feature>
<dbReference type="PROSITE" id="PS50222">
    <property type="entry name" value="EF_HAND_2"/>
    <property type="match status" value="2"/>
</dbReference>
<dbReference type="SUPFAM" id="SSF47473">
    <property type="entry name" value="EF-hand"/>
    <property type="match status" value="1"/>
</dbReference>
<dbReference type="AlphaFoldDB" id="A0A158P979"/>
<organism evidence="3 4">
    <name type="scientific">Angiostrongylus cantonensis</name>
    <name type="common">Rat lungworm</name>
    <dbReference type="NCBI Taxonomy" id="6313"/>
    <lineage>
        <taxon>Eukaryota</taxon>
        <taxon>Metazoa</taxon>
        <taxon>Ecdysozoa</taxon>
        <taxon>Nematoda</taxon>
        <taxon>Chromadorea</taxon>
        <taxon>Rhabditida</taxon>
        <taxon>Rhabditina</taxon>
        <taxon>Rhabditomorpha</taxon>
        <taxon>Strongyloidea</taxon>
        <taxon>Metastrongylidae</taxon>
        <taxon>Angiostrongylus</taxon>
    </lineage>
</organism>
<dbReference type="InterPro" id="IPR011992">
    <property type="entry name" value="EF-hand-dom_pair"/>
</dbReference>